<dbReference type="SUPFAM" id="SSF52058">
    <property type="entry name" value="L domain-like"/>
    <property type="match status" value="1"/>
</dbReference>
<dbReference type="Proteomes" id="UP000233837">
    <property type="component" value="Unassembled WGS sequence"/>
</dbReference>
<keyword evidence="6" id="KW-0812">Transmembrane</keyword>
<dbReference type="EMBL" id="KZ504325">
    <property type="protein sequence ID" value="PKU62576.1"/>
    <property type="molecule type" value="Genomic_DNA"/>
</dbReference>
<proteinExistence type="inferred from homology"/>
<evidence type="ECO:0000313" key="14">
    <source>
        <dbReference type="EMBL" id="PKU62576.1"/>
    </source>
</evidence>
<evidence type="ECO:0000256" key="7">
    <source>
        <dbReference type="ARBA" id="ARBA00022729"/>
    </source>
</evidence>
<dbReference type="GO" id="GO:0016301">
    <property type="term" value="F:kinase activity"/>
    <property type="evidence" value="ECO:0007669"/>
    <property type="project" value="UniProtKB-KW"/>
</dbReference>
<evidence type="ECO:0000313" key="15">
    <source>
        <dbReference type="Proteomes" id="UP000233837"/>
    </source>
</evidence>
<evidence type="ECO:0000256" key="1">
    <source>
        <dbReference type="ARBA" id="ARBA00004236"/>
    </source>
</evidence>
<keyword evidence="11 14" id="KW-0675">Receptor</keyword>
<protein>
    <submittedName>
        <fullName evidence="14">Leucine-rich repeat receptor-like serine/threonine-protein kinase BAM2</fullName>
    </submittedName>
</protein>
<name>A0A2I0VGN3_9ASPA</name>
<keyword evidence="14" id="KW-0418">Kinase</keyword>
<evidence type="ECO:0000256" key="11">
    <source>
        <dbReference type="ARBA" id="ARBA00023170"/>
    </source>
</evidence>
<comment type="subcellular location">
    <subcellularLocation>
        <location evidence="1">Cell membrane</location>
    </subcellularLocation>
    <subcellularLocation>
        <location evidence="13">Endomembrane system</location>
        <topology evidence="13">Single-pass membrane protein</topology>
    </subcellularLocation>
    <subcellularLocation>
        <location evidence="2">Membrane</location>
        <topology evidence="2">Single-pass type I membrane protein</topology>
    </subcellularLocation>
</comment>
<reference evidence="14 15" key="2">
    <citation type="journal article" date="2017" name="Nature">
        <title>The Apostasia genome and the evolution of orchids.</title>
        <authorList>
            <person name="Zhang G.Q."/>
            <person name="Liu K.W."/>
            <person name="Li Z."/>
            <person name="Lohaus R."/>
            <person name="Hsiao Y.Y."/>
            <person name="Niu S.C."/>
            <person name="Wang J.Y."/>
            <person name="Lin Y.C."/>
            <person name="Xu Q."/>
            <person name="Chen L.J."/>
            <person name="Yoshida K."/>
            <person name="Fujiwara S."/>
            <person name="Wang Z.W."/>
            <person name="Zhang Y.Q."/>
            <person name="Mitsuda N."/>
            <person name="Wang M."/>
            <person name="Liu G.H."/>
            <person name="Pecoraro L."/>
            <person name="Huang H.X."/>
            <person name="Xiao X.J."/>
            <person name="Lin M."/>
            <person name="Wu X.Y."/>
            <person name="Wu W.L."/>
            <person name="Chen Y.Y."/>
            <person name="Chang S.B."/>
            <person name="Sakamoto S."/>
            <person name="Ohme-Takagi M."/>
            <person name="Yagi M."/>
            <person name="Zeng S.J."/>
            <person name="Shen C.Y."/>
            <person name="Yeh C.M."/>
            <person name="Luo Y.B."/>
            <person name="Tsai W.C."/>
            <person name="Van de Peer Y."/>
            <person name="Liu Z.J."/>
        </authorList>
    </citation>
    <scope>NUCLEOTIDE SEQUENCE [LARGE SCALE GENOMIC DNA]</scope>
    <source>
        <tissue evidence="14">The whole plant</tissue>
    </source>
</reference>
<keyword evidence="9" id="KW-1133">Transmembrane helix</keyword>
<comment type="similarity">
    <text evidence="3">Belongs to the RLP family.</text>
</comment>
<keyword evidence="7" id="KW-0732">Signal</keyword>
<keyword evidence="15" id="KW-1185">Reference proteome</keyword>
<dbReference type="FunFam" id="3.80.10.10:FF:000041">
    <property type="entry name" value="LRR receptor-like serine/threonine-protein kinase ERECTA"/>
    <property type="match status" value="1"/>
</dbReference>
<keyword evidence="8" id="KW-0677">Repeat</keyword>
<dbReference type="STRING" id="906689.A0A2I0VGN3"/>
<accession>A0A2I0VGN3</accession>
<dbReference type="Pfam" id="PF13855">
    <property type="entry name" value="LRR_8"/>
    <property type="match status" value="1"/>
</dbReference>
<dbReference type="AlphaFoldDB" id="A0A2I0VGN3"/>
<gene>
    <name evidence="14" type="primary">BAM2</name>
    <name evidence="14" type="ORF">MA16_Dca028562</name>
</gene>
<dbReference type="GO" id="GO:0005886">
    <property type="term" value="C:plasma membrane"/>
    <property type="evidence" value="ECO:0007669"/>
    <property type="project" value="UniProtKB-SubCell"/>
</dbReference>
<dbReference type="InterPro" id="IPR001611">
    <property type="entry name" value="Leu-rich_rpt"/>
</dbReference>
<evidence type="ECO:0000256" key="6">
    <source>
        <dbReference type="ARBA" id="ARBA00022692"/>
    </source>
</evidence>
<keyword evidence="12" id="KW-0325">Glycoprotein</keyword>
<keyword evidence="5" id="KW-0433">Leucine-rich repeat</keyword>
<evidence type="ECO:0000256" key="8">
    <source>
        <dbReference type="ARBA" id="ARBA00022737"/>
    </source>
</evidence>
<evidence type="ECO:0000256" key="4">
    <source>
        <dbReference type="ARBA" id="ARBA00022475"/>
    </source>
</evidence>
<keyword evidence="14" id="KW-0808">Transferase</keyword>
<dbReference type="PANTHER" id="PTHR27004:SF449">
    <property type="entry name" value="LEUCINE-RICH REPEAT-CONTAINING N-TERMINAL PLANT-TYPE DOMAIN-CONTAINING PROTEIN"/>
    <property type="match status" value="1"/>
</dbReference>
<sequence length="240" mass="26854">MFLKDQHLFSGNMPPEIDRLQQLSSGNIFSVHITREINKCSFLTFIDLSRNNLSNEIPEEITGMQILNYLNLSRNQIDKSIPQSISWMQSLTTVDFPYNDLSGLAPGTGQFSNFNALILCKAERIGESQSLWTSVVPIRNIEFILNVAEENGESKLIAYAYSSMIVCLGNNDKVAAYGSDISLLNGDGGNETKIIIPRSKVLMPVMNKFILMHQRRQVFDPGGLIIIFLPMTSLDGVELF</sequence>
<dbReference type="Gene3D" id="3.80.10.10">
    <property type="entry name" value="Ribonuclease Inhibitor"/>
    <property type="match status" value="1"/>
</dbReference>
<dbReference type="PANTHER" id="PTHR27004">
    <property type="entry name" value="RECEPTOR-LIKE PROTEIN 12 ISOFORM X1"/>
    <property type="match status" value="1"/>
</dbReference>
<organism evidence="14 15">
    <name type="scientific">Dendrobium catenatum</name>
    <dbReference type="NCBI Taxonomy" id="906689"/>
    <lineage>
        <taxon>Eukaryota</taxon>
        <taxon>Viridiplantae</taxon>
        <taxon>Streptophyta</taxon>
        <taxon>Embryophyta</taxon>
        <taxon>Tracheophyta</taxon>
        <taxon>Spermatophyta</taxon>
        <taxon>Magnoliopsida</taxon>
        <taxon>Liliopsida</taxon>
        <taxon>Asparagales</taxon>
        <taxon>Orchidaceae</taxon>
        <taxon>Epidendroideae</taxon>
        <taxon>Malaxideae</taxon>
        <taxon>Dendrobiinae</taxon>
        <taxon>Dendrobium</taxon>
    </lineage>
</organism>
<keyword evidence="10" id="KW-0472">Membrane</keyword>
<evidence type="ECO:0000256" key="3">
    <source>
        <dbReference type="ARBA" id="ARBA00009592"/>
    </source>
</evidence>
<evidence type="ECO:0000256" key="2">
    <source>
        <dbReference type="ARBA" id="ARBA00004479"/>
    </source>
</evidence>
<dbReference type="InterPro" id="IPR032675">
    <property type="entry name" value="LRR_dom_sf"/>
</dbReference>
<reference evidence="14 15" key="1">
    <citation type="journal article" date="2016" name="Sci. Rep.">
        <title>The Dendrobium catenatum Lindl. genome sequence provides insights into polysaccharide synthase, floral development and adaptive evolution.</title>
        <authorList>
            <person name="Zhang G.Q."/>
            <person name="Xu Q."/>
            <person name="Bian C."/>
            <person name="Tsai W.C."/>
            <person name="Yeh C.M."/>
            <person name="Liu K.W."/>
            <person name="Yoshida K."/>
            <person name="Zhang L.S."/>
            <person name="Chang S.B."/>
            <person name="Chen F."/>
            <person name="Shi Y."/>
            <person name="Su Y.Y."/>
            <person name="Zhang Y.Q."/>
            <person name="Chen L.J."/>
            <person name="Yin Y."/>
            <person name="Lin M."/>
            <person name="Huang H."/>
            <person name="Deng H."/>
            <person name="Wang Z.W."/>
            <person name="Zhu S.L."/>
            <person name="Zhao X."/>
            <person name="Deng C."/>
            <person name="Niu S.C."/>
            <person name="Huang J."/>
            <person name="Wang M."/>
            <person name="Liu G.H."/>
            <person name="Yang H.J."/>
            <person name="Xiao X.J."/>
            <person name="Hsiao Y.Y."/>
            <person name="Wu W.L."/>
            <person name="Chen Y.Y."/>
            <person name="Mitsuda N."/>
            <person name="Ohme-Takagi M."/>
            <person name="Luo Y.B."/>
            <person name="Van de Peer Y."/>
            <person name="Liu Z.J."/>
        </authorList>
    </citation>
    <scope>NUCLEOTIDE SEQUENCE [LARGE SCALE GENOMIC DNA]</scope>
    <source>
        <tissue evidence="14">The whole plant</tissue>
    </source>
</reference>
<keyword evidence="4" id="KW-1003">Cell membrane</keyword>
<evidence type="ECO:0000256" key="10">
    <source>
        <dbReference type="ARBA" id="ARBA00023136"/>
    </source>
</evidence>
<evidence type="ECO:0000256" key="5">
    <source>
        <dbReference type="ARBA" id="ARBA00022614"/>
    </source>
</evidence>
<evidence type="ECO:0000256" key="12">
    <source>
        <dbReference type="ARBA" id="ARBA00023180"/>
    </source>
</evidence>
<evidence type="ECO:0000256" key="13">
    <source>
        <dbReference type="ARBA" id="ARBA00037847"/>
    </source>
</evidence>
<evidence type="ECO:0000256" key="9">
    <source>
        <dbReference type="ARBA" id="ARBA00022989"/>
    </source>
</evidence>